<dbReference type="Proteomes" id="UP001367508">
    <property type="component" value="Unassembled WGS sequence"/>
</dbReference>
<name>A0AAN9QQG0_CANGL</name>
<keyword evidence="2" id="KW-1185">Reference proteome</keyword>
<accession>A0AAN9QQG0</accession>
<evidence type="ECO:0000313" key="1">
    <source>
        <dbReference type="EMBL" id="KAK7339648.1"/>
    </source>
</evidence>
<dbReference type="EMBL" id="JAYMYQ010000004">
    <property type="protein sequence ID" value="KAK7339648.1"/>
    <property type="molecule type" value="Genomic_DNA"/>
</dbReference>
<dbReference type="AlphaFoldDB" id="A0AAN9QQG0"/>
<gene>
    <name evidence="1" type="ORF">VNO77_20327</name>
</gene>
<sequence length="127" mass="14039">MESTVKSWGFSQKSSYRLLEPLAWVLSSQSQVLHIRKRSVGAPANRRHPEVKSSDVRFRESTPGVCALARQVSSTKWLSREGISATLGYESIGGHSMKVTSSKLSVSLGIPESTSHGKAHRRTPMRF</sequence>
<comment type="caution">
    <text evidence="1">The sequence shown here is derived from an EMBL/GenBank/DDBJ whole genome shotgun (WGS) entry which is preliminary data.</text>
</comment>
<proteinExistence type="predicted"/>
<reference evidence="1 2" key="1">
    <citation type="submission" date="2024-01" db="EMBL/GenBank/DDBJ databases">
        <title>The genomes of 5 underutilized Papilionoideae crops provide insights into root nodulation and disease resistanc.</title>
        <authorList>
            <person name="Jiang F."/>
        </authorList>
    </citation>
    <scope>NUCLEOTIDE SEQUENCE [LARGE SCALE GENOMIC DNA]</scope>
    <source>
        <strain evidence="1">LVBAO_FW01</strain>
        <tissue evidence="1">Leaves</tissue>
    </source>
</reference>
<evidence type="ECO:0000313" key="2">
    <source>
        <dbReference type="Proteomes" id="UP001367508"/>
    </source>
</evidence>
<organism evidence="1 2">
    <name type="scientific">Canavalia gladiata</name>
    <name type="common">Sword bean</name>
    <name type="synonym">Dolichos gladiatus</name>
    <dbReference type="NCBI Taxonomy" id="3824"/>
    <lineage>
        <taxon>Eukaryota</taxon>
        <taxon>Viridiplantae</taxon>
        <taxon>Streptophyta</taxon>
        <taxon>Embryophyta</taxon>
        <taxon>Tracheophyta</taxon>
        <taxon>Spermatophyta</taxon>
        <taxon>Magnoliopsida</taxon>
        <taxon>eudicotyledons</taxon>
        <taxon>Gunneridae</taxon>
        <taxon>Pentapetalae</taxon>
        <taxon>rosids</taxon>
        <taxon>fabids</taxon>
        <taxon>Fabales</taxon>
        <taxon>Fabaceae</taxon>
        <taxon>Papilionoideae</taxon>
        <taxon>50 kb inversion clade</taxon>
        <taxon>NPAAA clade</taxon>
        <taxon>indigoferoid/millettioid clade</taxon>
        <taxon>Phaseoleae</taxon>
        <taxon>Canavalia</taxon>
    </lineage>
</organism>
<protein>
    <submittedName>
        <fullName evidence="1">Uncharacterized protein</fullName>
    </submittedName>
</protein>